<gene>
    <name evidence="6" type="ORF">OSB04_001796</name>
</gene>
<dbReference type="EMBL" id="JARYMX010000001">
    <property type="protein sequence ID" value="KAJ9565830.1"/>
    <property type="molecule type" value="Genomic_DNA"/>
</dbReference>
<proteinExistence type="predicted"/>
<dbReference type="InterPro" id="IPR007527">
    <property type="entry name" value="Znf_SWIM"/>
</dbReference>
<reference evidence="6" key="1">
    <citation type="submission" date="2023-03" db="EMBL/GenBank/DDBJ databases">
        <title>Chromosome-scale reference genome and RAD-based genetic map of yellow starthistle (Centaurea solstitialis) reveal putative structural variation and QTLs associated with invader traits.</title>
        <authorList>
            <person name="Reatini B."/>
            <person name="Cang F.A."/>
            <person name="Jiang Q."/>
            <person name="Mckibben M.T.W."/>
            <person name="Barker M.S."/>
            <person name="Rieseberg L.H."/>
            <person name="Dlugosch K.M."/>
        </authorList>
    </citation>
    <scope>NUCLEOTIDE SEQUENCE</scope>
    <source>
        <strain evidence="6">CAN-66</strain>
        <tissue evidence="6">Leaf</tissue>
    </source>
</reference>
<keyword evidence="2 4" id="KW-0863">Zinc-finger</keyword>
<evidence type="ECO:0000259" key="5">
    <source>
        <dbReference type="PROSITE" id="PS50966"/>
    </source>
</evidence>
<evidence type="ECO:0000256" key="2">
    <source>
        <dbReference type="ARBA" id="ARBA00022771"/>
    </source>
</evidence>
<keyword evidence="1" id="KW-0479">Metal-binding</keyword>
<keyword evidence="3" id="KW-0862">Zinc</keyword>
<evidence type="ECO:0000313" key="6">
    <source>
        <dbReference type="EMBL" id="KAJ9565830.1"/>
    </source>
</evidence>
<name>A0AA38TRP4_9ASTR</name>
<sequence length="253" mass="29878">MGCTIKEINIDAWEYLKEIGVSNWTLLHDKRNRRWGNLTTNIAESFNNVLRGARVLPIMALIDFTFNKAVQHFRKHMEIASNCPTALPPRMWEQFNKRDRYAQGHTITEFDYTNSVYRVVSRMQNDYTVNYGKRTCTCGKWQIHRFPCSHGIAVCRKRGEDPHTLVQKWYTTKAYKRQYKSDFMPLAHVDYWNDPGWRIKANASKLSPSMGRRRTRRIRNEMDVRDPNEPIIRRCGLCKQPGHNRTTCQNSHP</sequence>
<evidence type="ECO:0000313" key="7">
    <source>
        <dbReference type="Proteomes" id="UP001172457"/>
    </source>
</evidence>
<organism evidence="6 7">
    <name type="scientific">Centaurea solstitialis</name>
    <name type="common">yellow star-thistle</name>
    <dbReference type="NCBI Taxonomy" id="347529"/>
    <lineage>
        <taxon>Eukaryota</taxon>
        <taxon>Viridiplantae</taxon>
        <taxon>Streptophyta</taxon>
        <taxon>Embryophyta</taxon>
        <taxon>Tracheophyta</taxon>
        <taxon>Spermatophyta</taxon>
        <taxon>Magnoliopsida</taxon>
        <taxon>eudicotyledons</taxon>
        <taxon>Gunneridae</taxon>
        <taxon>Pentapetalae</taxon>
        <taxon>asterids</taxon>
        <taxon>campanulids</taxon>
        <taxon>Asterales</taxon>
        <taxon>Asteraceae</taxon>
        <taxon>Carduoideae</taxon>
        <taxon>Cardueae</taxon>
        <taxon>Centaureinae</taxon>
        <taxon>Centaurea</taxon>
    </lineage>
</organism>
<evidence type="ECO:0000256" key="1">
    <source>
        <dbReference type="ARBA" id="ARBA00022723"/>
    </source>
</evidence>
<dbReference type="GO" id="GO:0008270">
    <property type="term" value="F:zinc ion binding"/>
    <property type="evidence" value="ECO:0007669"/>
    <property type="project" value="UniProtKB-KW"/>
</dbReference>
<dbReference type="Proteomes" id="UP001172457">
    <property type="component" value="Chromosome 1"/>
</dbReference>
<evidence type="ECO:0000256" key="3">
    <source>
        <dbReference type="ARBA" id="ARBA00022833"/>
    </source>
</evidence>
<evidence type="ECO:0000256" key="4">
    <source>
        <dbReference type="PROSITE-ProRule" id="PRU00325"/>
    </source>
</evidence>
<protein>
    <recommendedName>
        <fullName evidence="5">SWIM-type domain-containing protein</fullName>
    </recommendedName>
</protein>
<dbReference type="PANTHER" id="PTHR31973">
    <property type="entry name" value="POLYPROTEIN, PUTATIVE-RELATED"/>
    <property type="match status" value="1"/>
</dbReference>
<accession>A0AA38TRP4</accession>
<dbReference type="PROSITE" id="PS50966">
    <property type="entry name" value="ZF_SWIM"/>
    <property type="match status" value="1"/>
</dbReference>
<dbReference type="InterPro" id="IPR006564">
    <property type="entry name" value="Znf_PMZ"/>
</dbReference>
<dbReference type="PANTHER" id="PTHR31973:SF195">
    <property type="entry name" value="MUDR FAMILY TRANSPOSASE"/>
    <property type="match status" value="1"/>
</dbReference>
<dbReference type="Pfam" id="PF04434">
    <property type="entry name" value="SWIM"/>
    <property type="match status" value="1"/>
</dbReference>
<feature type="domain" description="SWIM-type" evidence="5">
    <location>
        <begin position="127"/>
        <end position="159"/>
    </location>
</feature>
<keyword evidence="7" id="KW-1185">Reference proteome</keyword>
<comment type="caution">
    <text evidence="6">The sequence shown here is derived from an EMBL/GenBank/DDBJ whole genome shotgun (WGS) entry which is preliminary data.</text>
</comment>
<dbReference type="AlphaFoldDB" id="A0AA38TRP4"/>
<dbReference type="SMART" id="SM00575">
    <property type="entry name" value="ZnF_PMZ"/>
    <property type="match status" value="1"/>
</dbReference>